<feature type="domain" description="Rhodanese" evidence="2">
    <location>
        <begin position="268"/>
        <end position="358"/>
    </location>
</feature>
<dbReference type="EMBL" id="FNQY01000001">
    <property type="protein sequence ID" value="SDZ77945.1"/>
    <property type="molecule type" value="Genomic_DNA"/>
</dbReference>
<dbReference type="GO" id="GO:0070813">
    <property type="term" value="P:hydrogen sulfide metabolic process"/>
    <property type="evidence" value="ECO:0007669"/>
    <property type="project" value="TreeGrafter"/>
</dbReference>
<dbReference type="InterPro" id="IPR036866">
    <property type="entry name" value="RibonucZ/Hydroxyglut_hydro"/>
</dbReference>
<sequence length="482" mass="53084">MYIQQLYTGCLSEAAYYIESEGEAAIIDPMRDTHAYSELAAQRGAQIKYIFETHFHADFISGHLDLQKATGAPIIYGPQTKAGFDVEVASDHQIFPLGKCMIEVLHTPGHTLESTCYLLRDEKDKPHALFTGDTLFVGDVGRPDLAQKGAELTKEDLAGMLYDSLQSKIVTLPDDVLVYPAHGAGSSCGKNLGATTYSTIGEQKQTNYALKADNKTAFIKAVTADLPEPPSYFPINAAMNKKGYASLEEVLGRAMQPLSPKDFQLAAKQPDTWIIDTRDKEMFTQGFVPGSVFIGLNGRFAEWAGSMIPFDKKLLVVTDPGQENEAMTRLARVGFDKMNGYLDGGFEAWQKAGLPVDMIIDVESDELAMDLPFDQHLLVLDVRKETEFDAGHVADAVNIPLPQLLDPIRVAAIEDTDNIYIHCQSGYRSVIGASILKKQGFHNLRNVLGGYKAIEQESKIPIAVTVTEEQLKDDQDDQPKQD</sequence>
<dbReference type="OrthoDB" id="9784009at2"/>
<dbReference type="RefSeq" id="WP_091392667.1">
    <property type="nucleotide sequence ID" value="NZ_FNQY01000001.1"/>
</dbReference>
<keyword evidence="4" id="KW-1185">Reference proteome</keyword>
<dbReference type="PANTHER" id="PTHR43084:SF1">
    <property type="entry name" value="PERSULFIDE DIOXYGENASE ETHE1, MITOCHONDRIAL"/>
    <property type="match status" value="1"/>
</dbReference>
<keyword evidence="1" id="KW-0479">Metal-binding</keyword>
<dbReference type="SUPFAM" id="SSF56281">
    <property type="entry name" value="Metallo-hydrolase/oxidoreductase"/>
    <property type="match status" value="1"/>
</dbReference>
<evidence type="ECO:0000313" key="3">
    <source>
        <dbReference type="EMBL" id="SDZ77945.1"/>
    </source>
</evidence>
<reference evidence="3 4" key="1">
    <citation type="submission" date="2016-10" db="EMBL/GenBank/DDBJ databases">
        <authorList>
            <person name="de Groot N.N."/>
        </authorList>
    </citation>
    <scope>NUCLEOTIDE SEQUENCE [LARGE SCALE GENOMIC DNA]</scope>
    <source>
        <strain evidence="3 4">Vu-144</strain>
    </source>
</reference>
<dbReference type="PANTHER" id="PTHR43084">
    <property type="entry name" value="PERSULFIDE DIOXYGENASE ETHE1"/>
    <property type="match status" value="1"/>
</dbReference>
<accession>A0A1H3VSX9</accession>
<dbReference type="Pfam" id="PF00581">
    <property type="entry name" value="Rhodanese"/>
    <property type="match status" value="2"/>
</dbReference>
<dbReference type="CDD" id="cd07724">
    <property type="entry name" value="POD-like_MBL-fold"/>
    <property type="match status" value="1"/>
</dbReference>
<dbReference type="STRING" id="551991.SAMN05192529_101432"/>
<dbReference type="InterPro" id="IPR001763">
    <property type="entry name" value="Rhodanese-like_dom"/>
</dbReference>
<dbReference type="Proteomes" id="UP000199041">
    <property type="component" value="Unassembled WGS sequence"/>
</dbReference>
<dbReference type="InterPro" id="IPR001279">
    <property type="entry name" value="Metallo-B-lactamas"/>
</dbReference>
<evidence type="ECO:0000259" key="2">
    <source>
        <dbReference type="PROSITE" id="PS50206"/>
    </source>
</evidence>
<dbReference type="Pfam" id="PF00753">
    <property type="entry name" value="Lactamase_B"/>
    <property type="match status" value="1"/>
</dbReference>
<organism evidence="3 4">
    <name type="scientific">Arachidicoccus rhizosphaerae</name>
    <dbReference type="NCBI Taxonomy" id="551991"/>
    <lineage>
        <taxon>Bacteria</taxon>
        <taxon>Pseudomonadati</taxon>
        <taxon>Bacteroidota</taxon>
        <taxon>Chitinophagia</taxon>
        <taxon>Chitinophagales</taxon>
        <taxon>Chitinophagaceae</taxon>
        <taxon>Arachidicoccus</taxon>
    </lineage>
</organism>
<dbReference type="Gene3D" id="3.40.250.10">
    <property type="entry name" value="Rhodanese-like domain"/>
    <property type="match status" value="2"/>
</dbReference>
<dbReference type="PROSITE" id="PS50206">
    <property type="entry name" value="RHODANESE_3"/>
    <property type="match status" value="2"/>
</dbReference>
<evidence type="ECO:0000256" key="1">
    <source>
        <dbReference type="ARBA" id="ARBA00022723"/>
    </source>
</evidence>
<dbReference type="GO" id="GO:0046872">
    <property type="term" value="F:metal ion binding"/>
    <property type="evidence" value="ECO:0007669"/>
    <property type="project" value="UniProtKB-KW"/>
</dbReference>
<dbReference type="InterPro" id="IPR051682">
    <property type="entry name" value="Mito_Persulfide_Diox"/>
</dbReference>
<dbReference type="GO" id="GO:0050313">
    <property type="term" value="F:sulfur dioxygenase activity"/>
    <property type="evidence" value="ECO:0007669"/>
    <property type="project" value="InterPro"/>
</dbReference>
<feature type="domain" description="Rhodanese" evidence="2">
    <location>
        <begin position="373"/>
        <end position="459"/>
    </location>
</feature>
<dbReference type="GO" id="GO:0006749">
    <property type="term" value="P:glutathione metabolic process"/>
    <property type="evidence" value="ECO:0007669"/>
    <property type="project" value="InterPro"/>
</dbReference>
<protein>
    <submittedName>
        <fullName evidence="3">Glyoxylase, beta-lactamase superfamily II</fullName>
    </submittedName>
</protein>
<dbReference type="FunFam" id="3.60.15.10:FF:000030">
    <property type="entry name" value="Metallo-beta-lactamase family protein"/>
    <property type="match status" value="1"/>
</dbReference>
<proteinExistence type="predicted"/>
<evidence type="ECO:0000313" key="4">
    <source>
        <dbReference type="Proteomes" id="UP000199041"/>
    </source>
</evidence>
<dbReference type="SUPFAM" id="SSF52821">
    <property type="entry name" value="Rhodanese/Cell cycle control phosphatase"/>
    <property type="match status" value="2"/>
</dbReference>
<dbReference type="SMART" id="SM00849">
    <property type="entry name" value="Lactamase_B"/>
    <property type="match status" value="1"/>
</dbReference>
<gene>
    <name evidence="3" type="ORF">SAMN05192529_101432</name>
</gene>
<dbReference type="InterPro" id="IPR036873">
    <property type="entry name" value="Rhodanese-like_dom_sf"/>
</dbReference>
<dbReference type="InterPro" id="IPR044528">
    <property type="entry name" value="POD-like_MBL-fold"/>
</dbReference>
<dbReference type="AlphaFoldDB" id="A0A1H3VSX9"/>
<name>A0A1H3VSX9_9BACT</name>
<dbReference type="Gene3D" id="3.60.15.10">
    <property type="entry name" value="Ribonuclease Z/Hydroxyacylglutathione hydrolase-like"/>
    <property type="match status" value="1"/>
</dbReference>
<dbReference type="CDD" id="cd00158">
    <property type="entry name" value="RHOD"/>
    <property type="match status" value="1"/>
</dbReference>
<dbReference type="SMART" id="SM00450">
    <property type="entry name" value="RHOD"/>
    <property type="match status" value="2"/>
</dbReference>